<dbReference type="InterPro" id="IPR042099">
    <property type="entry name" value="ANL_N_sf"/>
</dbReference>
<dbReference type="Gene3D" id="3.40.50.12780">
    <property type="entry name" value="N-terminal domain of ligase-like"/>
    <property type="match status" value="1"/>
</dbReference>
<dbReference type="PANTHER" id="PTHR45527">
    <property type="entry name" value="NONRIBOSOMAL PEPTIDE SYNTHETASE"/>
    <property type="match status" value="1"/>
</dbReference>
<feature type="domain" description="Carrier" evidence="1">
    <location>
        <begin position="511"/>
        <end position="586"/>
    </location>
</feature>
<comment type="caution">
    <text evidence="2">The sequence shown here is derived from an EMBL/GenBank/DDBJ whole genome shotgun (WGS) entry which is preliminary data.</text>
</comment>
<dbReference type="SUPFAM" id="SSF47336">
    <property type="entry name" value="ACP-like"/>
    <property type="match status" value="1"/>
</dbReference>
<dbReference type="PANTHER" id="PTHR45527:SF1">
    <property type="entry name" value="FATTY ACID SYNTHASE"/>
    <property type="match status" value="1"/>
</dbReference>
<dbReference type="Pfam" id="PF00550">
    <property type="entry name" value="PP-binding"/>
    <property type="match status" value="1"/>
</dbReference>
<protein>
    <submittedName>
        <fullName evidence="2">Non-ribosomal peptide synthetase</fullName>
    </submittedName>
</protein>
<dbReference type="Pfam" id="PF00501">
    <property type="entry name" value="AMP-binding"/>
    <property type="match status" value="1"/>
</dbReference>
<dbReference type="Gene3D" id="1.10.1200.10">
    <property type="entry name" value="ACP-like"/>
    <property type="match status" value="1"/>
</dbReference>
<dbReference type="Pfam" id="PF13193">
    <property type="entry name" value="AMP-binding_C"/>
    <property type="match status" value="1"/>
</dbReference>
<keyword evidence="3" id="KW-1185">Reference proteome</keyword>
<evidence type="ECO:0000259" key="1">
    <source>
        <dbReference type="PROSITE" id="PS50075"/>
    </source>
</evidence>
<proteinExistence type="predicted"/>
<dbReference type="InterPro" id="IPR036736">
    <property type="entry name" value="ACP-like_sf"/>
</dbReference>
<accession>A0ABS2TWF4</accession>
<dbReference type="InterPro" id="IPR000873">
    <property type="entry name" value="AMP-dep_synth/lig_dom"/>
</dbReference>
<dbReference type="Gene3D" id="3.30.300.30">
    <property type="match status" value="1"/>
</dbReference>
<organism evidence="2 3">
    <name type="scientific">Actinacidiphila acididurans</name>
    <dbReference type="NCBI Taxonomy" id="2784346"/>
    <lineage>
        <taxon>Bacteria</taxon>
        <taxon>Bacillati</taxon>
        <taxon>Actinomycetota</taxon>
        <taxon>Actinomycetes</taxon>
        <taxon>Kitasatosporales</taxon>
        <taxon>Streptomycetaceae</taxon>
        <taxon>Actinacidiphila</taxon>
    </lineage>
</organism>
<name>A0ABS2TWF4_9ACTN</name>
<dbReference type="InterPro" id="IPR009081">
    <property type="entry name" value="PP-bd_ACP"/>
</dbReference>
<dbReference type="Proteomes" id="UP000749040">
    <property type="component" value="Unassembled WGS sequence"/>
</dbReference>
<sequence>MEKATLTTGQVSVLDGIERAVRDFPEHAALRTDRSISYREFGELVDAFAGRLSARTAPGEFIGIRAERGAAAIVAMVGALRARRPFVFIDGRDSTSSNSDKVRLLGVRLLAGSSAGAPAPDLAEVPAQWRPSDAAASPLATSPGPAALPAFADGELAYAIQTSGSTGRPKCVLVRTAPLAAVIRDHVERLDVGPGCVTLQFARLTFDGCVTEILWTLTVGACLVVVEEAHLAPGAVLRDTLERFGITHLKTTPFALTTTEPDGLRLRHVVNGGGACRPAVVHKWSAVADFHNAYGLTETTVCNLLTEPLDPADCRESVPLGDVVGDCDYWIRDVDAPAPDTPAAGPVPRGELVVTGASVAAGYLTEHGVRPFARPGAPDAYRTGDVVELRDGRLYFVERLDRQVKVRGYRLDPGEIENAVCRLASVRDAVVVAEAHDGAGGADPSTADALVCYYQGDADARALRRHLGALLDPYKIPSVFTRIDAFPYTPNGKVDRDALRARRHEAAGDDGTPASPGDQVLHVVRTLTGTGDIGLDDNFFEVGGDSASAIVLVTRMRELGWADAGVRDVLRAENLRVLADHLAERSV</sequence>
<dbReference type="SUPFAM" id="SSF56801">
    <property type="entry name" value="Acetyl-CoA synthetase-like"/>
    <property type="match status" value="1"/>
</dbReference>
<dbReference type="PROSITE" id="PS50075">
    <property type="entry name" value="CARRIER"/>
    <property type="match status" value="1"/>
</dbReference>
<reference evidence="2 3" key="1">
    <citation type="submission" date="2021-01" db="EMBL/GenBank/DDBJ databases">
        <title>Streptomyces acididurans sp. nov., isolated from a peat swamp forest soil.</title>
        <authorList>
            <person name="Chantavorakit T."/>
            <person name="Duangmal K."/>
        </authorList>
    </citation>
    <scope>NUCLEOTIDE SEQUENCE [LARGE SCALE GENOMIC DNA]</scope>
    <source>
        <strain evidence="2 3">KK5PA1</strain>
    </source>
</reference>
<dbReference type="EMBL" id="JADKYB010000010">
    <property type="protein sequence ID" value="MBM9506831.1"/>
    <property type="molecule type" value="Genomic_DNA"/>
</dbReference>
<dbReference type="InterPro" id="IPR045851">
    <property type="entry name" value="AMP-bd_C_sf"/>
</dbReference>
<evidence type="ECO:0000313" key="2">
    <source>
        <dbReference type="EMBL" id="MBM9506831.1"/>
    </source>
</evidence>
<dbReference type="InterPro" id="IPR025110">
    <property type="entry name" value="AMP-bd_C"/>
</dbReference>
<evidence type="ECO:0000313" key="3">
    <source>
        <dbReference type="Proteomes" id="UP000749040"/>
    </source>
</evidence>
<gene>
    <name evidence="2" type="ORF">ITX44_20235</name>
</gene>